<organism evidence="3 4">
    <name type="scientific">Microbispora rosea</name>
    <dbReference type="NCBI Taxonomy" id="58117"/>
    <lineage>
        <taxon>Bacteria</taxon>
        <taxon>Bacillati</taxon>
        <taxon>Actinomycetota</taxon>
        <taxon>Actinomycetes</taxon>
        <taxon>Streptosporangiales</taxon>
        <taxon>Streptosporangiaceae</taxon>
        <taxon>Microbispora</taxon>
    </lineage>
</organism>
<dbReference type="Proteomes" id="UP000186096">
    <property type="component" value="Unassembled WGS sequence"/>
</dbReference>
<reference evidence="4" key="1">
    <citation type="submission" date="2017-01" db="EMBL/GenBank/DDBJ databases">
        <authorList>
            <person name="Varghese N."/>
            <person name="Submissions S."/>
        </authorList>
    </citation>
    <scope>NUCLEOTIDE SEQUENCE [LARGE SCALE GENOMIC DNA]</scope>
    <source>
        <strain evidence="4">ATCC 12950</strain>
    </source>
</reference>
<feature type="transmembrane region" description="Helical" evidence="2">
    <location>
        <begin position="461"/>
        <end position="480"/>
    </location>
</feature>
<feature type="transmembrane region" description="Helical" evidence="2">
    <location>
        <begin position="427"/>
        <end position="449"/>
    </location>
</feature>
<dbReference type="STRING" id="58117.SAMN05421833_116120"/>
<keyword evidence="2" id="KW-1133">Transmembrane helix</keyword>
<feature type="region of interest" description="Disordered" evidence="1">
    <location>
        <begin position="1"/>
        <end position="21"/>
    </location>
</feature>
<name>A0A1N7E2Y9_9ACTN</name>
<feature type="transmembrane region" description="Helical" evidence="2">
    <location>
        <begin position="486"/>
        <end position="505"/>
    </location>
</feature>
<dbReference type="EMBL" id="FTNI01000016">
    <property type="protein sequence ID" value="SIR82492.1"/>
    <property type="molecule type" value="Genomic_DNA"/>
</dbReference>
<gene>
    <name evidence="3" type="ORF">SAMN05421833_116120</name>
</gene>
<proteinExistence type="predicted"/>
<protein>
    <recommendedName>
        <fullName evidence="5">4-amino-4-deoxy-L-arabinose transferase</fullName>
    </recommendedName>
</protein>
<feature type="transmembrane region" description="Helical" evidence="2">
    <location>
        <begin position="56"/>
        <end position="77"/>
    </location>
</feature>
<sequence length="764" mass="80544">MAETALTPQRSVEGRSPHGRPGRSAPALLLRWLPAVSVTAFTAGVALFYGVSVRDLGLFAVYLAVCVALPGTLLVRALYRGRRTLAEEIALGVALGYAVEVVVYAAARAAGAPLLVLAWPVATFAAVAVIPRLRGSGSRALRTPAPVWWSWALALTVASLVAWSAVTFFRHTALTWPGMASVNVDLPYHLALIGELKHHVPPATPMVAGEPLLYHWFVYAHYAAASWITGVEPLVLLFRLGMLPVLAALVVLLGMVARRGAGSRAGALAAVAGTFYVVAPSLYLGPSTGVFTWKAESWTSPSQTFGALLFAPVVLLVADLLEGRGGAGRWTMLGVLLVGVMGAKATQLPLLAAGLATAGAVGAVRRRRVSPALLVVAAMTGVCLLFAQFVLFGGARNGIVLDPLSLVRVTWGELTGRGDARPGTASLLGVAALYAVCWALIWFGVLGLFAGRPGTRTPPGVLLMLGMGGSGLGAVLLLGHCQMSQIYFLAGSYPYLMVVAARGLSAARARARLPYRTAGVAVAAGVLIEVLVRWLCGVRVPLEPGRPEALLYLPYGVLALVVALVVGVLALRGWRGVRLWACTVFLVGALGLPAAWVTRALPNGGAVPGGAGEDAAEAGVSGATVPEGTVAAARWLRAHSSPDDLVATDAHCRWGHESPCDSRHFWLAALAERRVLVEGWTYTSANMARWRPGVRVQDIPFRDQRLLRDNDAAVRDPASPAGRLLRDRYGVRWLVSERRPGDPGAPAGATPAYRSGDYAVYRLR</sequence>
<feature type="transmembrane region" description="Helical" evidence="2">
    <location>
        <begin position="113"/>
        <end position="133"/>
    </location>
</feature>
<evidence type="ECO:0000313" key="4">
    <source>
        <dbReference type="Proteomes" id="UP000186096"/>
    </source>
</evidence>
<feature type="transmembrane region" description="Helical" evidence="2">
    <location>
        <begin position="89"/>
        <end position="107"/>
    </location>
</feature>
<feature type="transmembrane region" description="Helical" evidence="2">
    <location>
        <begin position="304"/>
        <end position="321"/>
    </location>
</feature>
<evidence type="ECO:0000256" key="2">
    <source>
        <dbReference type="SAM" id="Phobius"/>
    </source>
</evidence>
<evidence type="ECO:0000256" key="1">
    <source>
        <dbReference type="SAM" id="MobiDB-lite"/>
    </source>
</evidence>
<feature type="compositionally biased region" description="Polar residues" evidence="1">
    <location>
        <begin position="1"/>
        <end position="10"/>
    </location>
</feature>
<keyword evidence="2" id="KW-0812">Transmembrane</keyword>
<feature type="transmembrane region" description="Helical" evidence="2">
    <location>
        <begin position="578"/>
        <end position="597"/>
    </location>
</feature>
<dbReference type="AlphaFoldDB" id="A0A1N7E2Y9"/>
<feature type="transmembrane region" description="Helical" evidence="2">
    <location>
        <begin position="28"/>
        <end position="50"/>
    </location>
</feature>
<evidence type="ECO:0000313" key="3">
    <source>
        <dbReference type="EMBL" id="SIR82492.1"/>
    </source>
</evidence>
<feature type="transmembrane region" description="Helical" evidence="2">
    <location>
        <begin position="372"/>
        <end position="395"/>
    </location>
</feature>
<keyword evidence="2" id="KW-0472">Membrane</keyword>
<feature type="transmembrane region" description="Helical" evidence="2">
    <location>
        <begin position="552"/>
        <end position="571"/>
    </location>
</feature>
<feature type="transmembrane region" description="Helical" evidence="2">
    <location>
        <begin position="145"/>
        <end position="169"/>
    </location>
</feature>
<accession>A0A1N7E2Y9</accession>
<feature type="transmembrane region" description="Helical" evidence="2">
    <location>
        <begin position="517"/>
        <end position="540"/>
    </location>
</feature>
<feature type="transmembrane region" description="Helical" evidence="2">
    <location>
        <begin position="265"/>
        <end position="284"/>
    </location>
</feature>
<evidence type="ECO:0008006" key="5">
    <source>
        <dbReference type="Google" id="ProtNLM"/>
    </source>
</evidence>
<keyword evidence="4" id="KW-1185">Reference proteome</keyword>
<feature type="transmembrane region" description="Helical" evidence="2">
    <location>
        <begin position="234"/>
        <end position="253"/>
    </location>
</feature>